<dbReference type="EMBL" id="CP035088">
    <property type="protein sequence ID" value="QBZ91269.1"/>
    <property type="molecule type" value="Genomic_DNA"/>
</dbReference>
<dbReference type="AlphaFoldDB" id="A0A4P7PKD4"/>
<evidence type="ECO:0000313" key="1">
    <source>
        <dbReference type="EMBL" id="QBZ91269.1"/>
    </source>
</evidence>
<dbReference type="KEGG" id="pvk:EPZ47_22065"/>
<dbReference type="OrthoDB" id="6914681at2"/>
<protein>
    <recommendedName>
        <fullName evidence="3">DUF4880 domain-containing protein</fullName>
    </recommendedName>
</protein>
<dbReference type="RefSeq" id="WP_095964060.1">
    <property type="nucleotide sequence ID" value="NZ_CP035088.1"/>
</dbReference>
<accession>A0A4P7PKD4</accession>
<sequence length="85" mass="9726">MEDESEDVMDPIWDRAVELVIEIHDSPGNPEHFDSLVHWLNESPAHLKAFNELGQIWISAGIALAREIGQPLSELEQDQRPLMMH</sequence>
<gene>
    <name evidence="1" type="ORF">EPZ47_22065</name>
</gene>
<evidence type="ECO:0000313" key="2">
    <source>
        <dbReference type="Proteomes" id="UP000296468"/>
    </source>
</evidence>
<proteinExistence type="predicted"/>
<evidence type="ECO:0008006" key="3">
    <source>
        <dbReference type="Google" id="ProtNLM"/>
    </source>
</evidence>
<reference evidence="1 2" key="1">
    <citation type="journal article" date="2019" name="Front. Microbiol.">
        <title>In silico and Genetic Analyses of Cyclic Lipopeptide Synthetic Gene Clusters in Pseudomonas sp. 11K1.</title>
        <authorList>
            <person name="Zhao H."/>
            <person name="Liu Y.P."/>
            <person name="Zhang L.Q."/>
        </authorList>
    </citation>
    <scope>NUCLEOTIDE SEQUENCE [LARGE SCALE GENOMIC DNA]</scope>
    <source>
        <strain evidence="1 2">11K1</strain>
    </source>
</reference>
<organism evidence="1 2">
    <name type="scientific">Pseudomonas viciae</name>
    <dbReference type="NCBI Taxonomy" id="2505979"/>
    <lineage>
        <taxon>Bacteria</taxon>
        <taxon>Pseudomonadati</taxon>
        <taxon>Pseudomonadota</taxon>
        <taxon>Gammaproteobacteria</taxon>
        <taxon>Pseudomonadales</taxon>
        <taxon>Pseudomonadaceae</taxon>
        <taxon>Pseudomonas</taxon>
    </lineage>
</organism>
<name>A0A4P7PKD4_9PSED</name>
<dbReference type="Proteomes" id="UP000296468">
    <property type="component" value="Chromosome"/>
</dbReference>